<proteinExistence type="predicted"/>
<protein>
    <submittedName>
        <fullName evidence="2">Uncharacterized protein</fullName>
    </submittedName>
</protein>
<keyword evidence="3" id="KW-1185">Reference proteome</keyword>
<organism evidence="2 3">
    <name type="scientific">Sphagnum troendelagicum</name>
    <dbReference type="NCBI Taxonomy" id="128251"/>
    <lineage>
        <taxon>Eukaryota</taxon>
        <taxon>Viridiplantae</taxon>
        <taxon>Streptophyta</taxon>
        <taxon>Embryophyta</taxon>
        <taxon>Bryophyta</taxon>
        <taxon>Sphagnophytina</taxon>
        <taxon>Sphagnopsida</taxon>
        <taxon>Sphagnales</taxon>
        <taxon>Sphagnaceae</taxon>
        <taxon>Sphagnum</taxon>
    </lineage>
</organism>
<sequence length="565" mass="60801">MQGLVTLRPLASSSASKAAGSSCINSRSPASMAMVKTEGTTTGEERARTTTPLSLRRLRLVSKKDNNNMAAAAALFRSSPMLQACAVPAAAAARTTTDISAAAEVVVGAAEKKKGNAKIFKSRLQLDTVEDGHCSSSGSEHEPSSVCLAAMVHEFLEQHEGENEICDHSRCNCEAAAGKAACSSDGRSAANDSEDGKSSSLGGGQLLGSLQGLTACTKDSEKILLSEVTEALNAAAVEEMNRGAEQGQENQQQEDQEEAPDSCSSPRRVIMKHLRAAGYNAAICKSRWDHAGGFPGGDYEYIDVVFSAASSGSSSRRKSERVLIDIDFRTQFEIARPTKEYNAIVKALPIIFVGGEDRLQQIVNLMSDAVKSSLKKRGMPLPPWRKPEYMHAKWLSSYKRSTNQSSRSGKDQRTSSSEISRIAIQDSGWDSKYTKEMQIEYQKPEVRQLSMMKEIQKGAAAAVDDVVYPKTTTNLIINGAAVSSSQASSSNKSLIEAAAIENMEWELPAVEAKVSRRRPAALTGLAAILKEAGLTAANTQQPKDEGEEQQHQQIMLRTRSLAMAM</sequence>
<dbReference type="Proteomes" id="UP001497512">
    <property type="component" value="Chromosome 19"/>
</dbReference>
<accession>A0ABP0U4Q0</accession>
<name>A0ABP0U4Q0_9BRYO</name>
<reference evidence="2" key="1">
    <citation type="submission" date="2024-02" db="EMBL/GenBank/DDBJ databases">
        <authorList>
            <consortium name="ELIXIR-Norway"/>
            <consortium name="Elixir Norway"/>
        </authorList>
    </citation>
    <scope>NUCLEOTIDE SEQUENCE</scope>
</reference>
<gene>
    <name evidence="2" type="ORF">CSSPTR1EN2_LOCUS11456</name>
</gene>
<evidence type="ECO:0000256" key="1">
    <source>
        <dbReference type="SAM" id="MobiDB-lite"/>
    </source>
</evidence>
<feature type="region of interest" description="Disordered" evidence="1">
    <location>
        <begin position="18"/>
        <end position="50"/>
    </location>
</feature>
<dbReference type="EMBL" id="OZ019911">
    <property type="protein sequence ID" value="CAK9212877.1"/>
    <property type="molecule type" value="Genomic_DNA"/>
</dbReference>
<evidence type="ECO:0000313" key="2">
    <source>
        <dbReference type="EMBL" id="CAK9212877.1"/>
    </source>
</evidence>
<dbReference type="Pfam" id="PF04720">
    <property type="entry name" value="PDDEXK_6"/>
    <property type="match status" value="1"/>
</dbReference>
<feature type="region of interest" description="Disordered" evidence="1">
    <location>
        <begin position="400"/>
        <end position="421"/>
    </location>
</feature>
<dbReference type="InterPro" id="IPR006502">
    <property type="entry name" value="PDDEXK-like"/>
</dbReference>
<dbReference type="PANTHER" id="PTHR31579">
    <property type="entry name" value="OS03G0796600 PROTEIN"/>
    <property type="match status" value="1"/>
</dbReference>
<feature type="region of interest" description="Disordered" evidence="1">
    <location>
        <begin position="243"/>
        <end position="265"/>
    </location>
</feature>
<evidence type="ECO:0000313" key="3">
    <source>
        <dbReference type="Proteomes" id="UP001497512"/>
    </source>
</evidence>
<dbReference type="PANTHER" id="PTHR31579:SF1">
    <property type="entry name" value="OS03G0796600 PROTEIN"/>
    <property type="match status" value="1"/>
</dbReference>
<dbReference type="NCBIfam" id="TIGR01615">
    <property type="entry name" value="A_thal_3542"/>
    <property type="match status" value="1"/>
</dbReference>